<dbReference type="AlphaFoldDB" id="A0A9P9AJV9"/>
<protein>
    <submittedName>
        <fullName evidence="1">Uncharacterized protein</fullName>
    </submittedName>
</protein>
<gene>
    <name evidence="1" type="ORF">B0T10DRAFT_501389</name>
</gene>
<comment type="caution">
    <text evidence="1">The sequence shown here is derived from an EMBL/GenBank/DDBJ whole genome shotgun (WGS) entry which is preliminary data.</text>
</comment>
<evidence type="ECO:0000313" key="2">
    <source>
        <dbReference type="Proteomes" id="UP000777438"/>
    </source>
</evidence>
<organism evidence="1 2">
    <name type="scientific">Thelonectria olida</name>
    <dbReference type="NCBI Taxonomy" id="1576542"/>
    <lineage>
        <taxon>Eukaryota</taxon>
        <taxon>Fungi</taxon>
        <taxon>Dikarya</taxon>
        <taxon>Ascomycota</taxon>
        <taxon>Pezizomycotina</taxon>
        <taxon>Sordariomycetes</taxon>
        <taxon>Hypocreomycetidae</taxon>
        <taxon>Hypocreales</taxon>
        <taxon>Nectriaceae</taxon>
        <taxon>Thelonectria</taxon>
    </lineage>
</organism>
<evidence type="ECO:0000313" key="1">
    <source>
        <dbReference type="EMBL" id="KAH6869663.1"/>
    </source>
</evidence>
<keyword evidence="2" id="KW-1185">Reference proteome</keyword>
<accession>A0A9P9AJV9</accession>
<name>A0A9P9AJV9_9HYPO</name>
<proteinExistence type="predicted"/>
<sequence>MSHFPPATLDDAFLTIKAYKETIPPRFPVTSRAEADALSLVWINGLLVSDDYILWFPMHELGVWILELRRCWSDVSPASPDRIRSANFAKVARYIRRPNNSIRSIQSCLLMAVLLRYHALSPDWYLTTALTRLKDQKEPSKKVTMLWLSMFYLNLEHATAHSLLAAAPLLRIQVVPDAEFLCSNFGTTFAELQKVYLHGLEDCLWRPWTFKELFTYVCEMSEKVRVYDKGLMDYIGVQIARANIFVHGYANQRGEASAHETYLKIAQKLEASDRVRSIYQEGQSLLELSDRLDRKTWISLSTETIKFLSVFRSLSSDIELLYSLLQVHRDYSETPFPSIEWKDFTQPPASTTSSMTIEDFSGNLLSDLP</sequence>
<dbReference type="Proteomes" id="UP000777438">
    <property type="component" value="Unassembled WGS sequence"/>
</dbReference>
<dbReference type="EMBL" id="JAGPYM010000068">
    <property type="protein sequence ID" value="KAH6869663.1"/>
    <property type="molecule type" value="Genomic_DNA"/>
</dbReference>
<reference evidence="1 2" key="1">
    <citation type="journal article" date="2021" name="Nat. Commun.">
        <title>Genetic determinants of endophytism in the Arabidopsis root mycobiome.</title>
        <authorList>
            <person name="Mesny F."/>
            <person name="Miyauchi S."/>
            <person name="Thiergart T."/>
            <person name="Pickel B."/>
            <person name="Atanasova L."/>
            <person name="Karlsson M."/>
            <person name="Huettel B."/>
            <person name="Barry K.W."/>
            <person name="Haridas S."/>
            <person name="Chen C."/>
            <person name="Bauer D."/>
            <person name="Andreopoulos W."/>
            <person name="Pangilinan J."/>
            <person name="LaButti K."/>
            <person name="Riley R."/>
            <person name="Lipzen A."/>
            <person name="Clum A."/>
            <person name="Drula E."/>
            <person name="Henrissat B."/>
            <person name="Kohler A."/>
            <person name="Grigoriev I.V."/>
            <person name="Martin F.M."/>
            <person name="Hacquard S."/>
        </authorList>
    </citation>
    <scope>NUCLEOTIDE SEQUENCE [LARGE SCALE GENOMIC DNA]</scope>
    <source>
        <strain evidence="1 2">MPI-CAGE-CH-0241</strain>
    </source>
</reference>